<name>A0ABD3MF33_9STRA</name>
<feature type="region of interest" description="Disordered" evidence="1">
    <location>
        <begin position="500"/>
        <end position="525"/>
    </location>
</feature>
<keyword evidence="4" id="KW-1185">Reference proteome</keyword>
<feature type="region of interest" description="Disordered" evidence="1">
    <location>
        <begin position="559"/>
        <end position="620"/>
    </location>
</feature>
<evidence type="ECO:0000313" key="3">
    <source>
        <dbReference type="EMBL" id="KAL3761483.1"/>
    </source>
</evidence>
<feature type="compositionally biased region" description="Basic and acidic residues" evidence="1">
    <location>
        <begin position="893"/>
        <end position="911"/>
    </location>
</feature>
<dbReference type="Pfam" id="PF01590">
    <property type="entry name" value="GAF"/>
    <property type="match status" value="1"/>
</dbReference>
<dbReference type="InterPro" id="IPR029016">
    <property type="entry name" value="GAF-like_dom_sf"/>
</dbReference>
<dbReference type="PANTHER" id="PTHR12277">
    <property type="entry name" value="ALPHA/BETA HYDROLASE DOMAIN-CONTAINING PROTEIN"/>
    <property type="match status" value="1"/>
</dbReference>
<evidence type="ECO:0000259" key="2">
    <source>
        <dbReference type="SMART" id="SM00065"/>
    </source>
</evidence>
<proteinExistence type="predicted"/>
<feature type="compositionally biased region" description="Polar residues" evidence="1">
    <location>
        <begin position="708"/>
        <end position="720"/>
    </location>
</feature>
<feature type="compositionally biased region" description="Basic and acidic residues" evidence="1">
    <location>
        <begin position="1066"/>
        <end position="1076"/>
    </location>
</feature>
<feature type="region of interest" description="Disordered" evidence="1">
    <location>
        <begin position="921"/>
        <end position="964"/>
    </location>
</feature>
<dbReference type="InterPro" id="IPR029058">
    <property type="entry name" value="AB_hydrolase_fold"/>
</dbReference>
<gene>
    <name evidence="3" type="ORF">ACHAWU_006513</name>
</gene>
<dbReference type="InterPro" id="IPR003018">
    <property type="entry name" value="GAF"/>
</dbReference>
<feature type="region of interest" description="Disordered" evidence="1">
    <location>
        <begin position="892"/>
        <end position="911"/>
    </location>
</feature>
<feature type="region of interest" description="Disordered" evidence="1">
    <location>
        <begin position="1030"/>
        <end position="1076"/>
    </location>
</feature>
<dbReference type="Gene3D" id="3.40.50.1820">
    <property type="entry name" value="alpha/beta hydrolase"/>
    <property type="match status" value="1"/>
</dbReference>
<feature type="compositionally biased region" description="Basic residues" evidence="1">
    <location>
        <begin position="728"/>
        <end position="741"/>
    </location>
</feature>
<dbReference type="Pfam" id="PF00561">
    <property type="entry name" value="Abhydrolase_1"/>
    <property type="match status" value="1"/>
</dbReference>
<evidence type="ECO:0000313" key="4">
    <source>
        <dbReference type="Proteomes" id="UP001530293"/>
    </source>
</evidence>
<feature type="compositionally biased region" description="Polar residues" evidence="1">
    <location>
        <begin position="586"/>
        <end position="600"/>
    </location>
</feature>
<feature type="region of interest" description="Disordered" evidence="1">
    <location>
        <begin position="700"/>
        <end position="750"/>
    </location>
</feature>
<dbReference type="PANTHER" id="PTHR12277:SF81">
    <property type="entry name" value="PROTEIN ABHD13"/>
    <property type="match status" value="1"/>
</dbReference>
<accession>A0ABD3MF33</accession>
<feature type="compositionally biased region" description="Polar residues" evidence="1">
    <location>
        <begin position="509"/>
        <end position="525"/>
    </location>
</feature>
<comment type="caution">
    <text evidence="3">The sequence shown here is derived from an EMBL/GenBank/DDBJ whole genome shotgun (WGS) entry which is preliminary data.</text>
</comment>
<dbReference type="Proteomes" id="UP001530293">
    <property type="component" value="Unassembled WGS sequence"/>
</dbReference>
<reference evidence="3 4" key="1">
    <citation type="submission" date="2024-10" db="EMBL/GenBank/DDBJ databases">
        <title>Updated reference genomes for cyclostephanoid diatoms.</title>
        <authorList>
            <person name="Roberts W.R."/>
            <person name="Alverson A.J."/>
        </authorList>
    </citation>
    <scope>NUCLEOTIDE SEQUENCE [LARGE SCALE GENOMIC DNA]</scope>
    <source>
        <strain evidence="3 4">AJA232-27</strain>
    </source>
</reference>
<organism evidence="3 4">
    <name type="scientific">Discostella pseudostelligera</name>
    <dbReference type="NCBI Taxonomy" id="259834"/>
    <lineage>
        <taxon>Eukaryota</taxon>
        <taxon>Sar</taxon>
        <taxon>Stramenopiles</taxon>
        <taxon>Ochrophyta</taxon>
        <taxon>Bacillariophyta</taxon>
        <taxon>Coscinodiscophyceae</taxon>
        <taxon>Thalassiosirophycidae</taxon>
        <taxon>Stephanodiscales</taxon>
        <taxon>Stephanodiscaceae</taxon>
        <taxon>Discostella</taxon>
    </lineage>
</organism>
<sequence length="1192" mass="135143">MISSLLFQPPTPTYLHPSRHFWLSTGSGSRIPAFFIERPNANVTILFSHGNAEDLGMIYDWFNDLARVLRVNIMAYDYTGYGKSQGTPNEHACYADIEAAYRYLLTVRKLQPEQVVLYGRSLGSGPSCYLAAKTAREGRSVAGVILQSPLLSAYRVAFNFRFTCPGDRFPNIDYAPFIRCPVFIVHGTQDEVVPFWHGQELFLALPQAWRSKPFWVEGAGHNNIEALLRPTESNRPGLTRSQTVPIMLPSYTNGLNNTISFHHPTKLSDSRIQLTNEFLTRISVSQSKVRGSQMLNFKLDLSKAREKRKRQLQYSRAIQSGAKTLHSREIDSVTRIVVQSFRKLIDCERCALFIMDDSTNELYFKPIDDVEHSQARLKEVRFPATSGVAGWVASNKVMLNIKNAYHDSRFNPDIDKKTGFRTRTILCHPVLSSTNQLLGVIQMVNKKRSNPKELHDKAKKKGYQSNFEHFSEKDEEILGKCCSEVSKSLEDIFARQHRKRVESEAHQDGNMNVDDSGNESSPITSSNAEDIVLNVSEKEAAKSPHGSCSVENMIRETRIDGTTDQSSTSDLTFSTQQIRGPRNDGSVEQSSTYDSTTCSPEPQRRDSARKRSSVGERRRSSIGDLASFVKRIATSLNTAGVETSSLVSGVGIAEAIQKLHLRDQNSELLQQREVERRNSDAEYLLALAKRERMMDYGQQLREPRNDVSVEQSSTADSTTCSPESQRRDSRRRSSVGKRRRSSVGELAHSIQGNNTVGNTVEAAFQGTGITEAIQRLQFRDHNSEILKQREVERRNSDVEYLHALSKRERMMEYGQQLREPRNDESVDMSSAADSTTCSPEPQHQNSTRRRSSIHFVHGNTDCDIESAFQGLGITEAIQKFHFRAQNSVLLQQRESERRNSDADYLHAQPKRERMLEYGQQLREPKNDESIEQPSAADISTTCSPEPHRRDSRRRSSVGDLAHLVQGKNTVGGEVETAFQGTGITEAIQKLQFRDQNSELLQQRELDRRNSDAEYLNALSKRERMIGYGQQLREPRNDQSVESLSAADSTTCSPEPQRRDSMRRRSSVGERRRSSISDLRHLIQGNSNLNKDKPVGGEIEAAFHGMGITEAIQKLHLRDHNPALLQQRESERRNSDAEYLLAQSKRERMLEYDQQIKERRTLVYRLDLETSSTEEDAQPRSRGELEVNDAMPR</sequence>
<dbReference type="EMBL" id="JALLBG020000149">
    <property type="protein sequence ID" value="KAL3761483.1"/>
    <property type="molecule type" value="Genomic_DNA"/>
</dbReference>
<protein>
    <recommendedName>
        <fullName evidence="2">GAF domain-containing protein</fullName>
    </recommendedName>
</protein>
<feature type="compositionally biased region" description="Polar residues" evidence="1">
    <location>
        <begin position="1039"/>
        <end position="1053"/>
    </location>
</feature>
<feature type="region of interest" description="Disordered" evidence="1">
    <location>
        <begin position="815"/>
        <end position="850"/>
    </location>
</feature>
<evidence type="ECO:0000256" key="1">
    <source>
        <dbReference type="SAM" id="MobiDB-lite"/>
    </source>
</evidence>
<dbReference type="SUPFAM" id="SSF53474">
    <property type="entry name" value="alpha/beta-Hydrolases"/>
    <property type="match status" value="1"/>
</dbReference>
<dbReference type="SMART" id="SM00065">
    <property type="entry name" value="GAF"/>
    <property type="match status" value="1"/>
</dbReference>
<dbReference type="InterPro" id="IPR000073">
    <property type="entry name" value="AB_hydrolase_1"/>
</dbReference>
<dbReference type="AlphaFoldDB" id="A0ABD3MF33"/>
<feature type="domain" description="GAF" evidence="2">
    <location>
        <begin position="329"/>
        <end position="499"/>
    </location>
</feature>
<feature type="compositionally biased region" description="Polar residues" evidence="1">
    <location>
        <begin position="827"/>
        <end position="845"/>
    </location>
</feature>
<dbReference type="Gene3D" id="3.30.450.40">
    <property type="match status" value="1"/>
</dbReference>
<dbReference type="SUPFAM" id="SSF55781">
    <property type="entry name" value="GAF domain-like"/>
    <property type="match status" value="1"/>
</dbReference>
<feature type="region of interest" description="Disordered" evidence="1">
    <location>
        <begin position="1167"/>
        <end position="1192"/>
    </location>
</feature>
<feature type="compositionally biased region" description="Polar residues" evidence="1">
    <location>
        <begin position="562"/>
        <end position="578"/>
    </location>
</feature>